<proteinExistence type="predicted"/>
<gene>
    <name evidence="1" type="ORF">RRG08_022633</name>
</gene>
<dbReference type="EMBL" id="JAWDGP010004927">
    <property type="protein sequence ID" value="KAK3761233.1"/>
    <property type="molecule type" value="Genomic_DNA"/>
</dbReference>
<evidence type="ECO:0000313" key="2">
    <source>
        <dbReference type="Proteomes" id="UP001283361"/>
    </source>
</evidence>
<keyword evidence="2" id="KW-1185">Reference proteome</keyword>
<evidence type="ECO:0000313" key="1">
    <source>
        <dbReference type="EMBL" id="KAK3761233.1"/>
    </source>
</evidence>
<accession>A0AAE1D9D5</accession>
<dbReference type="AlphaFoldDB" id="A0AAE1D9D5"/>
<name>A0AAE1D9D5_9GAST</name>
<protein>
    <submittedName>
        <fullName evidence="1">Uncharacterized protein</fullName>
    </submittedName>
</protein>
<dbReference type="Proteomes" id="UP001283361">
    <property type="component" value="Unassembled WGS sequence"/>
</dbReference>
<sequence>MEESELKGDKVSVRQTEGVAYGYKEGKDRSTWLTFRLVDTTSFDLYFWNGRSKSTHRPKDVKFTHMFGRSMILSLGDAPTFRLSGDVRAVPSILVDDTESGRRSDLQAERGCSGSTVYLGR</sequence>
<reference evidence="1" key="1">
    <citation type="journal article" date="2023" name="G3 (Bethesda)">
        <title>A reference genome for the long-term kleptoplast-retaining sea slug Elysia crispata morphotype clarki.</title>
        <authorList>
            <person name="Eastman K.E."/>
            <person name="Pendleton A.L."/>
            <person name="Shaikh M.A."/>
            <person name="Suttiyut T."/>
            <person name="Ogas R."/>
            <person name="Tomko P."/>
            <person name="Gavelis G."/>
            <person name="Widhalm J.R."/>
            <person name="Wisecaver J.H."/>
        </authorList>
    </citation>
    <scope>NUCLEOTIDE SEQUENCE</scope>
    <source>
        <strain evidence="1">ECLA1</strain>
    </source>
</reference>
<organism evidence="1 2">
    <name type="scientific">Elysia crispata</name>
    <name type="common">lettuce slug</name>
    <dbReference type="NCBI Taxonomy" id="231223"/>
    <lineage>
        <taxon>Eukaryota</taxon>
        <taxon>Metazoa</taxon>
        <taxon>Spiralia</taxon>
        <taxon>Lophotrochozoa</taxon>
        <taxon>Mollusca</taxon>
        <taxon>Gastropoda</taxon>
        <taxon>Heterobranchia</taxon>
        <taxon>Euthyneura</taxon>
        <taxon>Panpulmonata</taxon>
        <taxon>Sacoglossa</taxon>
        <taxon>Placobranchoidea</taxon>
        <taxon>Plakobranchidae</taxon>
        <taxon>Elysia</taxon>
    </lineage>
</organism>
<comment type="caution">
    <text evidence="1">The sequence shown here is derived from an EMBL/GenBank/DDBJ whole genome shotgun (WGS) entry which is preliminary data.</text>
</comment>